<reference evidence="2" key="1">
    <citation type="submission" date="2020-06" db="EMBL/GenBank/DDBJ databases">
        <title>Draft genome of Bugula neritina, a colonial animal packing powerful symbionts and potential medicines.</title>
        <authorList>
            <person name="Rayko M."/>
        </authorList>
    </citation>
    <scope>NUCLEOTIDE SEQUENCE [LARGE SCALE GENOMIC DNA]</scope>
    <source>
        <strain evidence="2">Kwan_BN1</strain>
    </source>
</reference>
<evidence type="ECO:0000313" key="2">
    <source>
        <dbReference type="EMBL" id="KAF6025943.1"/>
    </source>
</evidence>
<accession>A0A7J7JJF8</accession>
<name>A0A7J7JJF8_BUGNE</name>
<comment type="caution">
    <text evidence="2">The sequence shown here is derived from an EMBL/GenBank/DDBJ whole genome shotgun (WGS) entry which is preliminary data.</text>
</comment>
<evidence type="ECO:0000256" key="1">
    <source>
        <dbReference type="SAM" id="Coils"/>
    </source>
</evidence>
<sequence length="127" mass="14976">MERQLYFKTHDAHFRSNKLSSIHKTDKSFRRLRQAAANADAKIIELQAKLNAEKRDEELEIQKQELPSKKRQASQRKLILKIEAERQKFKLLNNEAEKQETENSLFLTPSKQQTSLKQHSVFDETLL</sequence>
<evidence type="ECO:0000313" key="3">
    <source>
        <dbReference type="Proteomes" id="UP000593567"/>
    </source>
</evidence>
<organism evidence="2 3">
    <name type="scientific">Bugula neritina</name>
    <name type="common">Brown bryozoan</name>
    <name type="synonym">Sertularia neritina</name>
    <dbReference type="NCBI Taxonomy" id="10212"/>
    <lineage>
        <taxon>Eukaryota</taxon>
        <taxon>Metazoa</taxon>
        <taxon>Spiralia</taxon>
        <taxon>Lophotrochozoa</taxon>
        <taxon>Bryozoa</taxon>
        <taxon>Gymnolaemata</taxon>
        <taxon>Cheilostomatida</taxon>
        <taxon>Flustrina</taxon>
        <taxon>Buguloidea</taxon>
        <taxon>Bugulidae</taxon>
        <taxon>Bugula</taxon>
    </lineage>
</organism>
<feature type="coiled-coil region" evidence="1">
    <location>
        <begin position="29"/>
        <end position="102"/>
    </location>
</feature>
<proteinExistence type="predicted"/>
<keyword evidence="3" id="KW-1185">Reference proteome</keyword>
<gene>
    <name evidence="2" type="ORF">EB796_015747</name>
</gene>
<keyword evidence="1" id="KW-0175">Coiled coil</keyword>
<dbReference type="AlphaFoldDB" id="A0A7J7JJF8"/>
<dbReference type="EMBL" id="VXIV02002386">
    <property type="protein sequence ID" value="KAF6025943.1"/>
    <property type="molecule type" value="Genomic_DNA"/>
</dbReference>
<protein>
    <submittedName>
        <fullName evidence="2">Uncharacterized protein</fullName>
    </submittedName>
</protein>
<dbReference type="Proteomes" id="UP000593567">
    <property type="component" value="Unassembled WGS sequence"/>
</dbReference>